<organism evidence="1 2">
    <name type="scientific">Ambispora gerdemannii</name>
    <dbReference type="NCBI Taxonomy" id="144530"/>
    <lineage>
        <taxon>Eukaryota</taxon>
        <taxon>Fungi</taxon>
        <taxon>Fungi incertae sedis</taxon>
        <taxon>Mucoromycota</taxon>
        <taxon>Glomeromycotina</taxon>
        <taxon>Glomeromycetes</taxon>
        <taxon>Archaeosporales</taxon>
        <taxon>Ambisporaceae</taxon>
        <taxon>Ambispora</taxon>
    </lineage>
</organism>
<evidence type="ECO:0000313" key="2">
    <source>
        <dbReference type="Proteomes" id="UP000789831"/>
    </source>
</evidence>
<sequence>MLPTALATSIESSLPVATETAKRKLDFPLPSPPTTLPHELVAKLIQRGDKKSVRMPNEFFIYRTAIVKELKLRGERIKMTEKNPTIEFIFSSLVPSSVPTQNQNQTPTIAFINELVKSQNYQPSNTNPSISIPPYNILQEHHEPQFASNLNQFSSPRSFMTASATQPINQSQDVVQAYTDMLHDFYQYQLQQQYFQNIVSNETFSNTLPLASSNESDNPAIIENGSDLRYILFE</sequence>
<gene>
    <name evidence="1" type="ORF">AGERDE_LOCUS6254</name>
</gene>
<accession>A0A9N9AUT5</accession>
<dbReference type="OrthoDB" id="2423183at2759"/>
<dbReference type="Proteomes" id="UP000789831">
    <property type="component" value="Unassembled WGS sequence"/>
</dbReference>
<protein>
    <submittedName>
        <fullName evidence="1">6436_t:CDS:1</fullName>
    </submittedName>
</protein>
<comment type="caution">
    <text evidence="1">The sequence shown here is derived from an EMBL/GenBank/DDBJ whole genome shotgun (WGS) entry which is preliminary data.</text>
</comment>
<proteinExistence type="predicted"/>
<reference evidence="1" key="1">
    <citation type="submission" date="2021-06" db="EMBL/GenBank/DDBJ databases">
        <authorList>
            <person name="Kallberg Y."/>
            <person name="Tangrot J."/>
            <person name="Rosling A."/>
        </authorList>
    </citation>
    <scope>NUCLEOTIDE SEQUENCE</scope>
    <source>
        <strain evidence="1">MT106</strain>
    </source>
</reference>
<keyword evidence="2" id="KW-1185">Reference proteome</keyword>
<dbReference type="AlphaFoldDB" id="A0A9N9AUT5"/>
<dbReference type="EMBL" id="CAJVPL010000946">
    <property type="protein sequence ID" value="CAG8542436.1"/>
    <property type="molecule type" value="Genomic_DNA"/>
</dbReference>
<name>A0A9N9AUT5_9GLOM</name>
<evidence type="ECO:0000313" key="1">
    <source>
        <dbReference type="EMBL" id="CAG8542436.1"/>
    </source>
</evidence>